<reference evidence="1" key="1">
    <citation type="journal article" date="2014" name="Front. Microbiol.">
        <title>High frequency of phylogenetically diverse reductive dehalogenase-homologous genes in deep subseafloor sedimentary metagenomes.</title>
        <authorList>
            <person name="Kawai M."/>
            <person name="Futagami T."/>
            <person name="Toyoda A."/>
            <person name="Takaki Y."/>
            <person name="Nishi S."/>
            <person name="Hori S."/>
            <person name="Arai W."/>
            <person name="Tsubouchi T."/>
            <person name="Morono Y."/>
            <person name="Uchiyama I."/>
            <person name="Ito T."/>
            <person name="Fujiyama A."/>
            <person name="Inagaki F."/>
            <person name="Takami H."/>
        </authorList>
    </citation>
    <scope>NUCLEOTIDE SEQUENCE</scope>
    <source>
        <strain evidence="1">Expedition CK06-06</strain>
    </source>
</reference>
<accession>X1IDA8</accession>
<protein>
    <submittedName>
        <fullName evidence="1">Uncharacterized protein</fullName>
    </submittedName>
</protein>
<name>X1IDA8_9ZZZZ</name>
<feature type="non-terminal residue" evidence="1">
    <location>
        <position position="73"/>
    </location>
</feature>
<gene>
    <name evidence="1" type="ORF">S03H2_40301</name>
</gene>
<comment type="caution">
    <text evidence="1">The sequence shown here is derived from an EMBL/GenBank/DDBJ whole genome shotgun (WGS) entry which is preliminary data.</text>
</comment>
<dbReference type="AlphaFoldDB" id="X1IDA8"/>
<sequence>MSTPTEITIDAYTTPHNACRPLTLSGRLRDAVTLLGIPGKGITVRYNGFLLGTPTTIAGGVYTISDVYFLPPS</sequence>
<organism evidence="1">
    <name type="scientific">marine sediment metagenome</name>
    <dbReference type="NCBI Taxonomy" id="412755"/>
    <lineage>
        <taxon>unclassified sequences</taxon>
        <taxon>metagenomes</taxon>
        <taxon>ecological metagenomes</taxon>
    </lineage>
</organism>
<evidence type="ECO:0000313" key="1">
    <source>
        <dbReference type="EMBL" id="GAH55558.1"/>
    </source>
</evidence>
<dbReference type="EMBL" id="BARU01024981">
    <property type="protein sequence ID" value="GAH55558.1"/>
    <property type="molecule type" value="Genomic_DNA"/>
</dbReference>
<proteinExistence type="predicted"/>